<dbReference type="SMART" id="SM00382">
    <property type="entry name" value="AAA"/>
    <property type="match status" value="1"/>
</dbReference>
<organism evidence="5 6">
    <name type="scientific">Anaerohalosphaera lusitana</name>
    <dbReference type="NCBI Taxonomy" id="1936003"/>
    <lineage>
        <taxon>Bacteria</taxon>
        <taxon>Pseudomonadati</taxon>
        <taxon>Planctomycetota</taxon>
        <taxon>Phycisphaerae</taxon>
        <taxon>Sedimentisphaerales</taxon>
        <taxon>Anaerohalosphaeraceae</taxon>
        <taxon>Anaerohalosphaera</taxon>
    </lineage>
</organism>
<dbReference type="GO" id="GO:0006260">
    <property type="term" value="P:DNA replication"/>
    <property type="evidence" value="ECO:0007669"/>
    <property type="project" value="UniProtKB-KW"/>
</dbReference>
<dbReference type="InterPro" id="IPR036390">
    <property type="entry name" value="WH_DNA-bd_sf"/>
</dbReference>
<feature type="domain" description="AAA+ ATPase" evidence="4">
    <location>
        <begin position="57"/>
        <end position="192"/>
    </location>
</feature>
<dbReference type="InterPro" id="IPR036388">
    <property type="entry name" value="WH-like_DNA-bd_sf"/>
</dbReference>
<dbReference type="KEGG" id="alus:STSP2_01908"/>
<dbReference type="EMBL" id="CP019791">
    <property type="protein sequence ID" value="AQT68736.1"/>
    <property type="molecule type" value="Genomic_DNA"/>
</dbReference>
<dbReference type="GO" id="GO:0051301">
    <property type="term" value="P:cell division"/>
    <property type="evidence" value="ECO:0007669"/>
    <property type="project" value="UniProtKB-KW"/>
</dbReference>
<dbReference type="RefSeq" id="WP_146661999.1">
    <property type="nucleotide sequence ID" value="NZ_CP019791.1"/>
</dbReference>
<keyword evidence="3" id="KW-0238">DNA-binding</keyword>
<dbReference type="CDD" id="cd00009">
    <property type="entry name" value="AAA"/>
    <property type="match status" value="1"/>
</dbReference>
<accession>A0A1U9NMK2</accession>
<dbReference type="InterPro" id="IPR050311">
    <property type="entry name" value="ORC1/CDC6"/>
</dbReference>
<dbReference type="AlphaFoldDB" id="A0A1U9NMK2"/>
<evidence type="ECO:0000256" key="2">
    <source>
        <dbReference type="ARBA" id="ARBA00022705"/>
    </source>
</evidence>
<gene>
    <name evidence="5" type="ORF">STSP2_01908</name>
</gene>
<dbReference type="Gene3D" id="3.40.50.300">
    <property type="entry name" value="P-loop containing nucleotide triphosphate hydrolases"/>
    <property type="match status" value="1"/>
</dbReference>
<evidence type="ECO:0000256" key="3">
    <source>
        <dbReference type="ARBA" id="ARBA00023125"/>
    </source>
</evidence>
<keyword evidence="2" id="KW-0235">DNA replication</keyword>
<dbReference type="STRING" id="1936003.STSP2_01908"/>
<dbReference type="Pfam" id="PF13401">
    <property type="entry name" value="AAA_22"/>
    <property type="match status" value="1"/>
</dbReference>
<dbReference type="SUPFAM" id="SSF46785">
    <property type="entry name" value="Winged helix' DNA-binding domain"/>
    <property type="match status" value="1"/>
</dbReference>
<name>A0A1U9NMK2_9BACT</name>
<dbReference type="InterPro" id="IPR003593">
    <property type="entry name" value="AAA+_ATPase"/>
</dbReference>
<dbReference type="PANTHER" id="PTHR10763:SF26">
    <property type="entry name" value="CELL DIVISION CONTROL PROTEIN 6 HOMOLOG"/>
    <property type="match status" value="1"/>
</dbReference>
<evidence type="ECO:0000259" key="4">
    <source>
        <dbReference type="SMART" id="SM00382"/>
    </source>
</evidence>
<evidence type="ECO:0000313" key="6">
    <source>
        <dbReference type="Proteomes" id="UP000189674"/>
    </source>
</evidence>
<dbReference type="InterPro" id="IPR027417">
    <property type="entry name" value="P-loop_NTPase"/>
</dbReference>
<protein>
    <submittedName>
        <fullName evidence="5">Cell division control protein 6</fullName>
    </submittedName>
</protein>
<dbReference type="GO" id="GO:0003677">
    <property type="term" value="F:DNA binding"/>
    <property type="evidence" value="ECO:0007669"/>
    <property type="project" value="UniProtKB-KW"/>
</dbReference>
<sequence>MDLTEYVQRQKHVVAQQSRAVRDFTVFDYNYIPEKPFIRSESKQIIDAMLRFDVSGIATNFAVIGSRGSGKTLTMKYLARVVPAQTDLSMRYVNCRHHNTSFKILARLLNKRCTGLSLDKLFEMFSESITGKTVFVLDEVDLMSAKDKNRDILYLLSRSEKPVMVIMLSNNPHLLRELDAASKSSLQLVQMHFANYNAEQINAILLERAQKGLVSYDYTEVSEIAAMTTKKTNSDTRVAIKTLYYNVTEPQKSVESCFENARKDIVIDVINDLSDQNLLILTAAAQNKSDLTKNIYDLYCRLCRSQCEKPFSYVYYYSNLGYLQSIGLIALVSTKFGRTYTNRVVLTFNHSILFDTCRLRFSRVPAPRS</sequence>
<dbReference type="Gene3D" id="1.10.10.10">
    <property type="entry name" value="Winged helix-like DNA-binding domain superfamily/Winged helix DNA-binding domain"/>
    <property type="match status" value="1"/>
</dbReference>
<evidence type="ECO:0000256" key="1">
    <source>
        <dbReference type="ARBA" id="ARBA00006184"/>
    </source>
</evidence>
<keyword evidence="5" id="KW-0132">Cell division</keyword>
<dbReference type="SUPFAM" id="SSF52540">
    <property type="entry name" value="P-loop containing nucleoside triphosphate hydrolases"/>
    <property type="match status" value="1"/>
</dbReference>
<comment type="similarity">
    <text evidence="1">Belongs to the CDC6/cdc18 family.</text>
</comment>
<dbReference type="Gene3D" id="1.10.8.60">
    <property type="match status" value="1"/>
</dbReference>
<proteinExistence type="inferred from homology"/>
<dbReference type="Proteomes" id="UP000189674">
    <property type="component" value="Chromosome"/>
</dbReference>
<dbReference type="PANTHER" id="PTHR10763">
    <property type="entry name" value="CELL DIVISION CONTROL PROTEIN 6-RELATED"/>
    <property type="match status" value="1"/>
</dbReference>
<keyword evidence="5" id="KW-0131">Cell cycle</keyword>
<dbReference type="GO" id="GO:0016887">
    <property type="term" value="F:ATP hydrolysis activity"/>
    <property type="evidence" value="ECO:0007669"/>
    <property type="project" value="InterPro"/>
</dbReference>
<keyword evidence="6" id="KW-1185">Reference proteome</keyword>
<dbReference type="InterPro" id="IPR049945">
    <property type="entry name" value="AAA_22"/>
</dbReference>
<evidence type="ECO:0000313" key="5">
    <source>
        <dbReference type="EMBL" id="AQT68736.1"/>
    </source>
</evidence>
<reference evidence="6" key="1">
    <citation type="submission" date="2017-02" db="EMBL/GenBank/DDBJ databases">
        <title>Comparative genomics and description of representatives of a novel lineage of planctomycetes thriving in anoxic sediments.</title>
        <authorList>
            <person name="Spring S."/>
            <person name="Bunk B."/>
            <person name="Sproer C."/>
        </authorList>
    </citation>
    <scope>NUCLEOTIDE SEQUENCE [LARGE SCALE GENOMIC DNA]</scope>
    <source>
        <strain evidence="6">ST-NAGAB-D1</strain>
    </source>
</reference>